<proteinExistence type="predicted"/>
<dbReference type="EMBL" id="KN829363">
    <property type="protein sequence ID" value="KIK73856.1"/>
    <property type="molecule type" value="Genomic_DNA"/>
</dbReference>
<protein>
    <submittedName>
        <fullName evidence="2">Uncharacterized protein</fullName>
    </submittedName>
</protein>
<accession>A0A0D0CSI4</accession>
<feature type="compositionally biased region" description="Acidic residues" evidence="1">
    <location>
        <begin position="84"/>
        <end position="110"/>
    </location>
</feature>
<evidence type="ECO:0000313" key="3">
    <source>
        <dbReference type="Proteomes" id="UP000054538"/>
    </source>
</evidence>
<dbReference type="AlphaFoldDB" id="A0A0D0CSI4"/>
<gene>
    <name evidence="2" type="ORF">PAXRUDRAFT_20430</name>
</gene>
<dbReference type="HOGENOM" id="CLU_2097612_0_0_1"/>
<dbReference type="Proteomes" id="UP000054538">
    <property type="component" value="Unassembled WGS sequence"/>
</dbReference>
<organism evidence="2 3">
    <name type="scientific">Paxillus rubicundulus Ve08.2h10</name>
    <dbReference type="NCBI Taxonomy" id="930991"/>
    <lineage>
        <taxon>Eukaryota</taxon>
        <taxon>Fungi</taxon>
        <taxon>Dikarya</taxon>
        <taxon>Basidiomycota</taxon>
        <taxon>Agaricomycotina</taxon>
        <taxon>Agaricomycetes</taxon>
        <taxon>Agaricomycetidae</taxon>
        <taxon>Boletales</taxon>
        <taxon>Paxilineae</taxon>
        <taxon>Paxillaceae</taxon>
        <taxon>Paxillus</taxon>
    </lineage>
</organism>
<reference evidence="2 3" key="1">
    <citation type="submission" date="2014-04" db="EMBL/GenBank/DDBJ databases">
        <authorList>
            <consortium name="DOE Joint Genome Institute"/>
            <person name="Kuo A."/>
            <person name="Kohler A."/>
            <person name="Jargeat P."/>
            <person name="Nagy L.G."/>
            <person name="Floudas D."/>
            <person name="Copeland A."/>
            <person name="Barry K.W."/>
            <person name="Cichocki N."/>
            <person name="Veneault-Fourrey C."/>
            <person name="LaButti K."/>
            <person name="Lindquist E.A."/>
            <person name="Lipzen A."/>
            <person name="Lundell T."/>
            <person name="Morin E."/>
            <person name="Murat C."/>
            <person name="Sun H."/>
            <person name="Tunlid A."/>
            <person name="Henrissat B."/>
            <person name="Grigoriev I.V."/>
            <person name="Hibbett D.S."/>
            <person name="Martin F."/>
            <person name="Nordberg H.P."/>
            <person name="Cantor M.N."/>
            <person name="Hua S.X."/>
        </authorList>
    </citation>
    <scope>NUCLEOTIDE SEQUENCE [LARGE SCALE GENOMIC DNA]</scope>
    <source>
        <strain evidence="2 3">Ve08.2h10</strain>
    </source>
</reference>
<name>A0A0D0CSI4_9AGAM</name>
<reference evidence="3" key="2">
    <citation type="submission" date="2015-01" db="EMBL/GenBank/DDBJ databases">
        <title>Evolutionary Origins and Diversification of the Mycorrhizal Mutualists.</title>
        <authorList>
            <consortium name="DOE Joint Genome Institute"/>
            <consortium name="Mycorrhizal Genomics Consortium"/>
            <person name="Kohler A."/>
            <person name="Kuo A."/>
            <person name="Nagy L.G."/>
            <person name="Floudas D."/>
            <person name="Copeland A."/>
            <person name="Barry K.W."/>
            <person name="Cichocki N."/>
            <person name="Veneault-Fourrey C."/>
            <person name="LaButti K."/>
            <person name="Lindquist E.A."/>
            <person name="Lipzen A."/>
            <person name="Lundell T."/>
            <person name="Morin E."/>
            <person name="Murat C."/>
            <person name="Riley R."/>
            <person name="Ohm R."/>
            <person name="Sun H."/>
            <person name="Tunlid A."/>
            <person name="Henrissat B."/>
            <person name="Grigoriev I.V."/>
            <person name="Hibbett D.S."/>
            <person name="Martin F."/>
        </authorList>
    </citation>
    <scope>NUCLEOTIDE SEQUENCE [LARGE SCALE GENOMIC DNA]</scope>
    <source>
        <strain evidence="3">Ve08.2h10</strain>
    </source>
</reference>
<keyword evidence="3" id="KW-1185">Reference proteome</keyword>
<evidence type="ECO:0000313" key="2">
    <source>
        <dbReference type="EMBL" id="KIK73856.1"/>
    </source>
</evidence>
<sequence length="116" mass="12364">MSPQEGEGEADEVDEEEGDTLRVLVGAITGFSTQIGMQTLTKAYLEGRVVRQGDSDLGIRVKEPKGKGLGSSMKMDLKGKAREVDDDDDMEVAGEIEDDGDEDKDADAGGEVESLV</sequence>
<evidence type="ECO:0000256" key="1">
    <source>
        <dbReference type="SAM" id="MobiDB-lite"/>
    </source>
</evidence>
<dbReference type="InParanoid" id="A0A0D0CSI4"/>
<feature type="region of interest" description="Disordered" evidence="1">
    <location>
        <begin position="61"/>
        <end position="116"/>
    </location>
</feature>